<accession>A0AAD9QDS1</accession>
<feature type="compositionally biased region" description="Acidic residues" evidence="1">
    <location>
        <begin position="279"/>
        <end position="295"/>
    </location>
</feature>
<organism evidence="2 3">
    <name type="scientific">Acropora cervicornis</name>
    <name type="common">Staghorn coral</name>
    <dbReference type="NCBI Taxonomy" id="6130"/>
    <lineage>
        <taxon>Eukaryota</taxon>
        <taxon>Metazoa</taxon>
        <taxon>Cnidaria</taxon>
        <taxon>Anthozoa</taxon>
        <taxon>Hexacorallia</taxon>
        <taxon>Scleractinia</taxon>
        <taxon>Astrocoeniina</taxon>
        <taxon>Acroporidae</taxon>
        <taxon>Acropora</taxon>
    </lineage>
</organism>
<keyword evidence="3" id="KW-1185">Reference proteome</keyword>
<name>A0AAD9QDS1_ACRCE</name>
<evidence type="ECO:0000313" key="2">
    <source>
        <dbReference type="EMBL" id="KAK2559433.1"/>
    </source>
</evidence>
<dbReference type="AlphaFoldDB" id="A0AAD9QDS1"/>
<comment type="caution">
    <text evidence="2">The sequence shown here is derived from an EMBL/GenBank/DDBJ whole genome shotgun (WGS) entry which is preliminary data.</text>
</comment>
<feature type="region of interest" description="Disordered" evidence="1">
    <location>
        <begin position="270"/>
        <end position="296"/>
    </location>
</feature>
<sequence>MFHFVRVSGRSVMIEQLLRGFARQNFSEHYVPVLHGQLKITNPLSLMIKQKRPIWKIPFAKDELIILAGLEKYVSSDSENRYREAVSSKIIKEQVMEKGRDDPVNRDRSIDVNVSDVGEVKLTAVDHLGVLLLGKLREEYITDPDLRGILSRTVLDADKMTPYQDQELFLITSVVYSEKFEVVGERKQELEVEARLQPPEWYLLNLISKLFFKLKEVFTPSGVATRNESAPILFKYCRVQYKEEAKKLEIMKGEFIGSYVPTRNMELPKDLKCEGDSSSNDDDDEEHIDNDDVDNDYGQVPDVVVAEDIIPGDFTDQDKKNIKRIYNNVLMTTSSREEQKALVKKYLGWLTDLLADDKMKIVLDKPLTSNDCPFLRSFYVAALPGQDTLDFTKVKKADIHGCGLILKLLDELSDEEWEELGIPSS</sequence>
<dbReference type="EMBL" id="JARQWQ010000040">
    <property type="protein sequence ID" value="KAK2559433.1"/>
    <property type="molecule type" value="Genomic_DNA"/>
</dbReference>
<evidence type="ECO:0000313" key="3">
    <source>
        <dbReference type="Proteomes" id="UP001249851"/>
    </source>
</evidence>
<gene>
    <name evidence="2" type="ORF">P5673_018067</name>
</gene>
<proteinExistence type="predicted"/>
<protein>
    <submittedName>
        <fullName evidence="2">Uncharacterized protein</fullName>
    </submittedName>
</protein>
<evidence type="ECO:0000256" key="1">
    <source>
        <dbReference type="SAM" id="MobiDB-lite"/>
    </source>
</evidence>
<reference evidence="2" key="2">
    <citation type="journal article" date="2023" name="Science">
        <title>Genomic signatures of disease resistance in endangered staghorn corals.</title>
        <authorList>
            <person name="Vollmer S.V."/>
            <person name="Selwyn J.D."/>
            <person name="Despard B.A."/>
            <person name="Roesel C.L."/>
        </authorList>
    </citation>
    <scope>NUCLEOTIDE SEQUENCE</scope>
    <source>
        <strain evidence="2">K2</strain>
    </source>
</reference>
<reference evidence="2" key="1">
    <citation type="journal article" date="2023" name="G3 (Bethesda)">
        <title>Whole genome assembly and annotation of the endangered Caribbean coral Acropora cervicornis.</title>
        <authorList>
            <person name="Selwyn J.D."/>
            <person name="Vollmer S.V."/>
        </authorList>
    </citation>
    <scope>NUCLEOTIDE SEQUENCE</scope>
    <source>
        <strain evidence="2">K2</strain>
    </source>
</reference>
<dbReference type="Proteomes" id="UP001249851">
    <property type="component" value="Unassembled WGS sequence"/>
</dbReference>